<evidence type="ECO:0008006" key="4">
    <source>
        <dbReference type="Google" id="ProtNLM"/>
    </source>
</evidence>
<sequence>MLEVDARFGQRERAAFLVGPPLIGPVAHATGYRLAVLVLLIPMVLALVQARSVRPLPTAPGVKR</sequence>
<name>A0ABW5VSA8_9MICO</name>
<accession>A0ABW5VSA8</accession>
<dbReference type="EMBL" id="JBHUOG010000002">
    <property type="protein sequence ID" value="MFD2794577.1"/>
    <property type="molecule type" value="Genomic_DNA"/>
</dbReference>
<gene>
    <name evidence="2" type="ORF">ACFS27_13555</name>
</gene>
<comment type="caution">
    <text evidence="2">The sequence shown here is derived from an EMBL/GenBank/DDBJ whole genome shotgun (WGS) entry which is preliminary data.</text>
</comment>
<protein>
    <recommendedName>
        <fullName evidence="4">MFS transporter</fullName>
    </recommendedName>
</protein>
<dbReference type="InterPro" id="IPR036259">
    <property type="entry name" value="MFS_trans_sf"/>
</dbReference>
<reference evidence="3" key="1">
    <citation type="journal article" date="2019" name="Int. J. Syst. Evol. Microbiol.">
        <title>The Global Catalogue of Microorganisms (GCM) 10K type strain sequencing project: providing services to taxonomists for standard genome sequencing and annotation.</title>
        <authorList>
            <consortium name="The Broad Institute Genomics Platform"/>
            <consortium name="The Broad Institute Genome Sequencing Center for Infectious Disease"/>
            <person name="Wu L."/>
            <person name="Ma J."/>
        </authorList>
    </citation>
    <scope>NUCLEOTIDE SEQUENCE [LARGE SCALE GENOMIC DNA]</scope>
    <source>
        <strain evidence="3">CCM 7044</strain>
    </source>
</reference>
<keyword evidence="1" id="KW-0812">Transmembrane</keyword>
<keyword evidence="1" id="KW-0472">Membrane</keyword>
<proteinExistence type="predicted"/>
<feature type="transmembrane region" description="Helical" evidence="1">
    <location>
        <begin position="30"/>
        <end position="48"/>
    </location>
</feature>
<organism evidence="2 3">
    <name type="scientific">Promicromonospora vindobonensis</name>
    <dbReference type="NCBI Taxonomy" id="195748"/>
    <lineage>
        <taxon>Bacteria</taxon>
        <taxon>Bacillati</taxon>
        <taxon>Actinomycetota</taxon>
        <taxon>Actinomycetes</taxon>
        <taxon>Micrococcales</taxon>
        <taxon>Promicromonosporaceae</taxon>
        <taxon>Promicromonospora</taxon>
    </lineage>
</organism>
<keyword evidence="3" id="KW-1185">Reference proteome</keyword>
<dbReference type="RefSeq" id="WP_377183802.1">
    <property type="nucleotide sequence ID" value="NZ_JBHUOG010000002.1"/>
</dbReference>
<evidence type="ECO:0000313" key="2">
    <source>
        <dbReference type="EMBL" id="MFD2794577.1"/>
    </source>
</evidence>
<dbReference type="Proteomes" id="UP001597479">
    <property type="component" value="Unassembled WGS sequence"/>
</dbReference>
<evidence type="ECO:0000313" key="3">
    <source>
        <dbReference type="Proteomes" id="UP001597479"/>
    </source>
</evidence>
<evidence type="ECO:0000256" key="1">
    <source>
        <dbReference type="SAM" id="Phobius"/>
    </source>
</evidence>
<keyword evidence="1" id="KW-1133">Transmembrane helix</keyword>
<dbReference type="SUPFAM" id="SSF103473">
    <property type="entry name" value="MFS general substrate transporter"/>
    <property type="match status" value="1"/>
</dbReference>